<feature type="transmembrane region" description="Helical" evidence="1">
    <location>
        <begin position="48"/>
        <end position="67"/>
    </location>
</feature>
<evidence type="ECO:0000313" key="2">
    <source>
        <dbReference type="EMBL" id="QIM18481.1"/>
    </source>
</evidence>
<gene>
    <name evidence="2" type="ORF">G7066_07340</name>
</gene>
<reference evidence="2 3" key="1">
    <citation type="submission" date="2020-03" db="EMBL/GenBank/DDBJ databases">
        <title>Leucobacter sp. nov., isolated from beetles.</title>
        <authorList>
            <person name="Hyun D.-W."/>
            <person name="Bae J.-W."/>
        </authorList>
    </citation>
    <scope>NUCLEOTIDE SEQUENCE [LARGE SCALE GENOMIC DNA]</scope>
    <source>
        <strain evidence="2 3">HDW9A</strain>
    </source>
</reference>
<feature type="transmembrane region" description="Helical" evidence="1">
    <location>
        <begin position="20"/>
        <end position="42"/>
    </location>
</feature>
<sequence>MTVEAPPQDYRERLLPGPSLFLALLLLIPAVALVMTPISPQLAIPTGVAMYVLIAGSFLVLSPSLYVRDGRLTAGRAEIPVDQLGEVELLGSDALRRAIGPGTDARSYLLVRGWIHRGVRIENIDPVDPAPQWVLTSRHPEQLALAIEAAKRA</sequence>
<accession>A0ABX6JWZ4</accession>
<dbReference type="Pfam" id="PF11292">
    <property type="entry name" value="DUF3093"/>
    <property type="match status" value="1"/>
</dbReference>
<keyword evidence="1" id="KW-1133">Transmembrane helix</keyword>
<evidence type="ECO:0000256" key="1">
    <source>
        <dbReference type="SAM" id="Phobius"/>
    </source>
</evidence>
<dbReference type="EMBL" id="CP049933">
    <property type="protein sequence ID" value="QIM18481.1"/>
    <property type="molecule type" value="Genomic_DNA"/>
</dbReference>
<dbReference type="InterPro" id="IPR021443">
    <property type="entry name" value="DUF3093"/>
</dbReference>
<organism evidence="2 3">
    <name type="scientific">Leucobacter coleopterorum</name>
    <dbReference type="NCBI Taxonomy" id="2714933"/>
    <lineage>
        <taxon>Bacteria</taxon>
        <taxon>Bacillati</taxon>
        <taxon>Actinomycetota</taxon>
        <taxon>Actinomycetes</taxon>
        <taxon>Micrococcales</taxon>
        <taxon>Microbacteriaceae</taxon>
        <taxon>Leucobacter</taxon>
    </lineage>
</organism>
<protein>
    <submittedName>
        <fullName evidence="2">DUF3093 domain-containing protein</fullName>
    </submittedName>
</protein>
<proteinExistence type="predicted"/>
<name>A0ABX6JWZ4_9MICO</name>
<keyword evidence="3" id="KW-1185">Reference proteome</keyword>
<evidence type="ECO:0000313" key="3">
    <source>
        <dbReference type="Proteomes" id="UP000503441"/>
    </source>
</evidence>
<keyword evidence="1" id="KW-0472">Membrane</keyword>
<dbReference type="Proteomes" id="UP000503441">
    <property type="component" value="Chromosome"/>
</dbReference>
<dbReference type="RefSeq" id="WP_166330105.1">
    <property type="nucleotide sequence ID" value="NZ_CP049933.1"/>
</dbReference>
<keyword evidence="1" id="KW-0812">Transmembrane</keyword>